<proteinExistence type="predicted"/>
<sequence>MAQLTDFEPLLKEVVQAKRLSASKMSKLTDLAMKSMEEDTQLVSILYRTHKSLSSSAKISSLYVFDALSRAAKHQANKQNLTGNINSPKGNAATFLLRVEGVLEGLFRDMVATKTPELKEKAKKVLDIWTKGNTFPSAILTRLGGVIEGKENQ</sequence>
<dbReference type="EMBL" id="JBAHYK010000328">
    <property type="protein sequence ID" value="KAL0575180.1"/>
    <property type="molecule type" value="Genomic_DNA"/>
</dbReference>
<evidence type="ECO:0000313" key="3">
    <source>
        <dbReference type="Proteomes" id="UP001465976"/>
    </source>
</evidence>
<feature type="domain" description="CID" evidence="1">
    <location>
        <begin position="1"/>
        <end position="151"/>
    </location>
</feature>
<accession>A0ABR3FIH5</accession>
<organism evidence="2 3">
    <name type="scientific">Marasmius crinis-equi</name>
    <dbReference type="NCBI Taxonomy" id="585013"/>
    <lineage>
        <taxon>Eukaryota</taxon>
        <taxon>Fungi</taxon>
        <taxon>Dikarya</taxon>
        <taxon>Basidiomycota</taxon>
        <taxon>Agaricomycotina</taxon>
        <taxon>Agaricomycetes</taxon>
        <taxon>Agaricomycetidae</taxon>
        <taxon>Agaricales</taxon>
        <taxon>Marasmiineae</taxon>
        <taxon>Marasmiaceae</taxon>
        <taxon>Marasmius</taxon>
    </lineage>
</organism>
<feature type="non-terminal residue" evidence="2">
    <location>
        <position position="153"/>
    </location>
</feature>
<dbReference type="Gene3D" id="1.25.40.90">
    <property type="match status" value="1"/>
</dbReference>
<dbReference type="Pfam" id="PF04818">
    <property type="entry name" value="CID"/>
    <property type="match status" value="1"/>
</dbReference>
<dbReference type="Proteomes" id="UP001465976">
    <property type="component" value="Unassembled WGS sequence"/>
</dbReference>
<evidence type="ECO:0000313" key="2">
    <source>
        <dbReference type="EMBL" id="KAL0575180.1"/>
    </source>
</evidence>
<dbReference type="InterPro" id="IPR006569">
    <property type="entry name" value="CID_dom"/>
</dbReference>
<name>A0ABR3FIH5_9AGAR</name>
<dbReference type="SUPFAM" id="SSF48464">
    <property type="entry name" value="ENTH/VHS domain"/>
    <property type="match status" value="1"/>
</dbReference>
<protein>
    <recommendedName>
        <fullName evidence="1">CID domain-containing protein</fullName>
    </recommendedName>
</protein>
<evidence type="ECO:0000259" key="1">
    <source>
        <dbReference type="PROSITE" id="PS51391"/>
    </source>
</evidence>
<comment type="caution">
    <text evidence="2">The sequence shown here is derived from an EMBL/GenBank/DDBJ whole genome shotgun (WGS) entry which is preliminary data.</text>
</comment>
<keyword evidence="3" id="KW-1185">Reference proteome</keyword>
<dbReference type="InterPro" id="IPR008942">
    <property type="entry name" value="ENTH_VHS"/>
</dbReference>
<gene>
    <name evidence="2" type="ORF">V5O48_006774</name>
</gene>
<dbReference type="SMART" id="SM00582">
    <property type="entry name" value="RPR"/>
    <property type="match status" value="1"/>
</dbReference>
<dbReference type="PROSITE" id="PS51391">
    <property type="entry name" value="CID"/>
    <property type="match status" value="1"/>
</dbReference>
<reference evidence="2 3" key="1">
    <citation type="submission" date="2024-02" db="EMBL/GenBank/DDBJ databases">
        <title>A draft genome for the cacao thread blight pathogen Marasmius crinis-equi.</title>
        <authorList>
            <person name="Cohen S.P."/>
            <person name="Baruah I.K."/>
            <person name="Amoako-Attah I."/>
            <person name="Bukari Y."/>
            <person name="Meinhardt L.W."/>
            <person name="Bailey B.A."/>
        </authorList>
    </citation>
    <scope>NUCLEOTIDE SEQUENCE [LARGE SCALE GENOMIC DNA]</scope>
    <source>
        <strain evidence="2 3">GH-76</strain>
    </source>
</reference>